<dbReference type="PRINTS" id="PR00125">
    <property type="entry name" value="ATPASEDELTA"/>
</dbReference>
<dbReference type="Gene3D" id="1.10.520.20">
    <property type="entry name" value="N-terminal domain of the delta subunit of the F1F0-ATP synthase"/>
    <property type="match status" value="1"/>
</dbReference>
<sequence>MKLDKYTVGKRYGKALFELAIENKAADTVYQELLTVREICKEIPDLGNILTDVRLEGAEKKAIMDAFTGGFDGIVKNFLLVVFEYNRSDDLPFMIDEFERRYDERNKIAHGTVTTAVPLSEEKKHELEAKVADVFGYQKATLTPIVDESILGGVIVEADHQVIDGSLASQLNGLRAALSKK</sequence>
<proteinExistence type="inferred from homology"/>
<keyword evidence="7" id="KW-0139">CF(1)</keyword>
<accession>A0A437URP2</accession>
<dbReference type="Proteomes" id="UP001264335">
    <property type="component" value="Unassembled WGS sequence"/>
</dbReference>
<evidence type="ECO:0000256" key="6">
    <source>
        <dbReference type="ARBA" id="ARBA00023310"/>
    </source>
</evidence>
<keyword evidence="2 7" id="KW-0813">Transport</keyword>
<dbReference type="Pfam" id="PF00213">
    <property type="entry name" value="OSCP"/>
    <property type="match status" value="1"/>
</dbReference>
<dbReference type="EMBL" id="PDXQ01000001">
    <property type="protein sequence ID" value="TRZ33052.1"/>
    <property type="molecule type" value="Genomic_DNA"/>
</dbReference>
<dbReference type="EMBL" id="JARPWY010000009">
    <property type="protein sequence ID" value="MDT2513653.1"/>
    <property type="molecule type" value="Genomic_DNA"/>
</dbReference>
<keyword evidence="3 7" id="KW-0375">Hydrogen ion transport</keyword>
<reference evidence="11 13" key="1">
    <citation type="submission" date="2017-10" db="EMBL/GenBank/DDBJ databases">
        <title>FDA dAtabase for Regulatory Grade micrObial Sequences (FDA-ARGOS): Supporting development and validation of Infectious Disease Dx tests.</title>
        <authorList>
            <person name="Campos J."/>
            <person name="Goldberg B."/>
            <person name="Tallon L.J."/>
            <person name="Sadzewicz L."/>
            <person name="Sengamalay N."/>
            <person name="Ott S."/>
            <person name="Godinez A."/>
            <person name="Nagaraj S."/>
            <person name="Vyas G."/>
            <person name="Aluvathingal J."/>
            <person name="Nadendla S."/>
            <person name="Geyer C."/>
            <person name="Nandy P."/>
            <person name="Hobson J."/>
            <person name="Sichtig H."/>
        </authorList>
    </citation>
    <scope>NUCLEOTIDE SEQUENCE [LARGE SCALE GENOMIC DNA]</scope>
    <source>
        <strain evidence="11 13">FDAARGOS_185</strain>
    </source>
</reference>
<reference evidence="8 14" key="3">
    <citation type="submission" date="2023-03" db="EMBL/GenBank/DDBJ databases">
        <authorList>
            <person name="Shen W."/>
            <person name="Cai J."/>
        </authorList>
    </citation>
    <scope>NUCLEOTIDE SEQUENCE</scope>
    <source>
        <strain evidence="8">P33-2</strain>
        <strain evidence="9 14">Y2</strain>
    </source>
</reference>
<keyword evidence="10" id="KW-0378">Hydrolase</keyword>
<keyword evidence="4 7" id="KW-0406">Ion transport</keyword>
<dbReference type="EMBL" id="RYZS01000001">
    <property type="protein sequence ID" value="RVU96272.1"/>
    <property type="molecule type" value="Genomic_DNA"/>
</dbReference>
<dbReference type="SUPFAM" id="SSF47928">
    <property type="entry name" value="N-terminal domain of the delta subunit of the F1F0-ATP synthase"/>
    <property type="match status" value="1"/>
</dbReference>
<keyword evidence="7" id="KW-1003">Cell membrane</keyword>
<evidence type="ECO:0000313" key="12">
    <source>
        <dbReference type="Proteomes" id="UP000288388"/>
    </source>
</evidence>
<evidence type="ECO:0000256" key="2">
    <source>
        <dbReference type="ARBA" id="ARBA00022448"/>
    </source>
</evidence>
<dbReference type="InterPro" id="IPR000711">
    <property type="entry name" value="ATPase_OSCP/dsu"/>
</dbReference>
<evidence type="ECO:0000313" key="13">
    <source>
        <dbReference type="Proteomes" id="UP000316316"/>
    </source>
</evidence>
<evidence type="ECO:0000256" key="7">
    <source>
        <dbReference type="HAMAP-Rule" id="MF_01416"/>
    </source>
</evidence>
<dbReference type="Proteomes" id="UP000316316">
    <property type="component" value="Unassembled WGS sequence"/>
</dbReference>
<comment type="subcellular location">
    <subcellularLocation>
        <location evidence="7">Cell membrane</location>
        <topology evidence="7">Peripheral membrane protein</topology>
    </subcellularLocation>
    <subcellularLocation>
        <location evidence="1">Membrane</location>
    </subcellularLocation>
</comment>
<dbReference type="RefSeq" id="WP_016181234.1">
    <property type="nucleotide sequence ID" value="NZ_CAAKOC010000090.1"/>
</dbReference>
<comment type="similarity">
    <text evidence="7">Belongs to the ATPase delta chain family.</text>
</comment>
<dbReference type="InterPro" id="IPR026015">
    <property type="entry name" value="ATP_synth_OSCP/delta_N_sf"/>
</dbReference>
<comment type="function">
    <text evidence="7">F(1)F(0) ATP synthase produces ATP from ADP in the presence of a proton or sodium gradient. F-type ATPases consist of two structural domains, F(1) containing the extramembraneous catalytic core and F(0) containing the membrane proton channel, linked together by a central stalk and a peripheral stalk. During catalysis, ATP synthesis in the catalytic domain of F(1) is coupled via a rotary mechanism of the central stalk subunits to proton translocation.</text>
</comment>
<dbReference type="NCBIfam" id="TIGR01145">
    <property type="entry name" value="ATP_synt_delta"/>
    <property type="match status" value="1"/>
</dbReference>
<dbReference type="GeneID" id="69568934"/>
<dbReference type="Proteomes" id="UP001260773">
    <property type="component" value="Unassembled WGS sequence"/>
</dbReference>
<evidence type="ECO:0000256" key="1">
    <source>
        <dbReference type="ARBA" id="ARBA00004370"/>
    </source>
</evidence>
<dbReference type="AlphaFoldDB" id="A0A437URP2"/>
<dbReference type="HAMAP" id="MF_01416">
    <property type="entry name" value="ATP_synth_delta_bact"/>
    <property type="match status" value="1"/>
</dbReference>
<reference evidence="10 12" key="2">
    <citation type="submission" date="2018-12" db="EMBL/GenBank/DDBJ databases">
        <title>A novel vanA-carrying plasmid in a clinical isolate of Enterococcus avium.</title>
        <authorList>
            <person name="Bernasconi O.J."/>
            <person name="Luzzaro F."/>
            <person name="Endimiani A."/>
        </authorList>
    </citation>
    <scope>NUCLEOTIDE SEQUENCE [LARGE SCALE GENOMIC DNA]</scope>
    <source>
        <strain evidence="10 12">LC0559/18</strain>
    </source>
</reference>
<keyword evidence="5 7" id="KW-0472">Membrane</keyword>
<evidence type="ECO:0000256" key="4">
    <source>
        <dbReference type="ARBA" id="ARBA00023065"/>
    </source>
</evidence>
<dbReference type="GO" id="GO:0045259">
    <property type="term" value="C:proton-transporting ATP synthase complex"/>
    <property type="evidence" value="ECO:0007669"/>
    <property type="project" value="UniProtKB-KW"/>
</dbReference>
<evidence type="ECO:0000313" key="10">
    <source>
        <dbReference type="EMBL" id="RVU96272.1"/>
    </source>
</evidence>
<name>A0A437URP2_ENTAV</name>
<evidence type="ECO:0000256" key="5">
    <source>
        <dbReference type="ARBA" id="ARBA00023136"/>
    </source>
</evidence>
<comment type="caution">
    <text evidence="10">The sequence shown here is derived from an EMBL/GenBank/DDBJ whole genome shotgun (WGS) entry which is preliminary data.</text>
</comment>
<organism evidence="10 12">
    <name type="scientific">Enterococcus avium</name>
    <name type="common">Streptococcus avium</name>
    <dbReference type="NCBI Taxonomy" id="33945"/>
    <lineage>
        <taxon>Bacteria</taxon>
        <taxon>Bacillati</taxon>
        <taxon>Bacillota</taxon>
        <taxon>Bacilli</taxon>
        <taxon>Lactobacillales</taxon>
        <taxon>Enterococcaceae</taxon>
        <taxon>Enterococcus</taxon>
    </lineage>
</organism>
<keyword evidence="6 7" id="KW-0066">ATP synthesis</keyword>
<evidence type="ECO:0000256" key="3">
    <source>
        <dbReference type="ARBA" id="ARBA00022781"/>
    </source>
</evidence>
<protein>
    <recommendedName>
        <fullName evidence="7">ATP synthase subunit delta</fullName>
    </recommendedName>
    <alternativeName>
        <fullName evidence="7">ATP synthase F(1) sector subunit delta</fullName>
    </alternativeName>
    <alternativeName>
        <fullName evidence="7">F-type ATPase subunit delta</fullName>
        <shortName evidence="7">F-ATPase subunit delta</shortName>
    </alternativeName>
</protein>
<evidence type="ECO:0000313" key="8">
    <source>
        <dbReference type="EMBL" id="MDT2401983.1"/>
    </source>
</evidence>
<dbReference type="EMBL" id="JARPWH010000015">
    <property type="protein sequence ID" value="MDT2401983.1"/>
    <property type="molecule type" value="Genomic_DNA"/>
</dbReference>
<gene>
    <name evidence="7 8" type="primary">atpH</name>
    <name evidence="11" type="ORF">AUF17_02745</name>
    <name evidence="10" type="ORF">EK398_16270</name>
    <name evidence="8" type="ORF">P7D43_06345</name>
    <name evidence="9" type="ORF">P7D79_05330</name>
</gene>
<dbReference type="GO" id="GO:0005886">
    <property type="term" value="C:plasma membrane"/>
    <property type="evidence" value="ECO:0007669"/>
    <property type="project" value="UniProtKB-SubCell"/>
</dbReference>
<comment type="function">
    <text evidence="7">This protein is part of the stalk that links CF(0) to CF(1). It either transmits conformational changes from CF(0) to CF(1) or is implicated in proton conduction.</text>
</comment>
<dbReference type="Proteomes" id="UP000288388">
    <property type="component" value="Unassembled WGS sequence"/>
</dbReference>
<dbReference type="GO" id="GO:0046933">
    <property type="term" value="F:proton-transporting ATP synthase activity, rotational mechanism"/>
    <property type="evidence" value="ECO:0007669"/>
    <property type="project" value="UniProtKB-UniRule"/>
</dbReference>
<evidence type="ECO:0000313" key="9">
    <source>
        <dbReference type="EMBL" id="MDT2513653.1"/>
    </source>
</evidence>
<dbReference type="PANTHER" id="PTHR11910">
    <property type="entry name" value="ATP SYNTHASE DELTA CHAIN"/>
    <property type="match status" value="1"/>
</dbReference>
<evidence type="ECO:0000313" key="11">
    <source>
        <dbReference type="EMBL" id="TRZ33052.1"/>
    </source>
</evidence>
<evidence type="ECO:0000313" key="14">
    <source>
        <dbReference type="Proteomes" id="UP001264335"/>
    </source>
</evidence>
<dbReference type="GO" id="GO:0016787">
    <property type="term" value="F:hydrolase activity"/>
    <property type="evidence" value="ECO:0007669"/>
    <property type="project" value="UniProtKB-KW"/>
</dbReference>